<dbReference type="EMBL" id="QFYP01000001">
    <property type="protein sequence ID" value="RAK60778.1"/>
    <property type="molecule type" value="Genomic_DNA"/>
</dbReference>
<feature type="transmembrane region" description="Helical" evidence="5">
    <location>
        <begin position="187"/>
        <end position="205"/>
    </location>
</feature>
<evidence type="ECO:0000256" key="5">
    <source>
        <dbReference type="SAM" id="Phobius"/>
    </source>
</evidence>
<evidence type="ECO:0000256" key="1">
    <source>
        <dbReference type="ARBA" id="ARBA00004141"/>
    </source>
</evidence>
<dbReference type="PANTHER" id="PTHR37422">
    <property type="entry name" value="TEICHURONIC ACID BIOSYNTHESIS PROTEIN TUAE"/>
    <property type="match status" value="1"/>
</dbReference>
<feature type="transmembrane region" description="Helical" evidence="5">
    <location>
        <begin position="268"/>
        <end position="287"/>
    </location>
</feature>
<accession>A0A328B6Y4</accession>
<evidence type="ECO:0000259" key="6">
    <source>
        <dbReference type="Pfam" id="PF04932"/>
    </source>
</evidence>
<dbReference type="OrthoDB" id="7586246at2"/>
<protein>
    <submittedName>
        <fullName evidence="7">O-antigen ligase family protein</fullName>
    </submittedName>
</protein>
<feature type="transmembrane region" description="Helical" evidence="5">
    <location>
        <begin position="39"/>
        <end position="58"/>
    </location>
</feature>
<feature type="transmembrane region" description="Helical" evidence="5">
    <location>
        <begin position="217"/>
        <end position="237"/>
    </location>
</feature>
<comment type="caution">
    <text evidence="7">The sequence shown here is derived from an EMBL/GenBank/DDBJ whole genome shotgun (WGS) entry which is preliminary data.</text>
</comment>
<keyword evidence="8" id="KW-1185">Reference proteome</keyword>
<evidence type="ECO:0000256" key="3">
    <source>
        <dbReference type="ARBA" id="ARBA00022989"/>
    </source>
</evidence>
<comment type="subcellular location">
    <subcellularLocation>
        <location evidence="1">Membrane</location>
        <topology evidence="1">Multi-pass membrane protein</topology>
    </subcellularLocation>
</comment>
<dbReference type="RefSeq" id="WP_111458070.1">
    <property type="nucleotide sequence ID" value="NZ_QFYP01000001.1"/>
</dbReference>
<dbReference type="InterPro" id="IPR051533">
    <property type="entry name" value="WaaL-like"/>
</dbReference>
<evidence type="ECO:0000256" key="2">
    <source>
        <dbReference type="ARBA" id="ARBA00022692"/>
    </source>
</evidence>
<feature type="transmembrane region" description="Helical" evidence="5">
    <location>
        <begin position="70"/>
        <end position="92"/>
    </location>
</feature>
<feature type="transmembrane region" description="Helical" evidence="5">
    <location>
        <begin position="243"/>
        <end position="261"/>
    </location>
</feature>
<keyword evidence="4 5" id="KW-0472">Membrane</keyword>
<organism evidence="7 8">
    <name type="scientific">Phenylobacterium hankyongense</name>
    <dbReference type="NCBI Taxonomy" id="1813876"/>
    <lineage>
        <taxon>Bacteria</taxon>
        <taxon>Pseudomonadati</taxon>
        <taxon>Pseudomonadota</taxon>
        <taxon>Alphaproteobacteria</taxon>
        <taxon>Caulobacterales</taxon>
        <taxon>Caulobacteraceae</taxon>
        <taxon>Phenylobacterium</taxon>
    </lineage>
</organism>
<gene>
    <name evidence="7" type="ORF">DJ021_13665</name>
</gene>
<dbReference type="AlphaFoldDB" id="A0A328B6Y4"/>
<keyword evidence="3 5" id="KW-1133">Transmembrane helix</keyword>
<sequence length="440" mass="46864">MPAQHTRLWPPPKDAWLPTCGVALIYVAHWIYGALISDVALVMGMAAALLLGAVLIQPRLRDDLLRLRGLGLPALLFAAVIGVALWTLTPWIPGGPHPVWAYVGLPPGASTIDKSTTLVAIIQLLGLACMFAVGAATGARDERARYAVRLMIVGGLVFGLWAFLASATGSIYQTQGRRLEAHFLNPNTAGTVFAVLLLLSVTELVRQLRGGMRRGDLTRILPLATTTLTFAVCLLASASRGAMMALLGGLVVFILVQLATGSLKPSRALGAALVGLAALIAVVTMAGEGLVDRLFQSHEAGIVRTAIWDFHWRAFLDSPLFGYGLGAAETVNKTLISHSNYELLWNIKAILNVYLQWLEEAGLAGAAPMFLCIAVVVVTVLRGALRRSRMTGLLAGLLAIDAVFLLHGATDFGLEVPSVAALWAWLLGLQFSLSQGSSRR</sequence>
<feature type="transmembrane region" description="Helical" evidence="5">
    <location>
        <begin position="393"/>
        <end position="410"/>
    </location>
</feature>
<dbReference type="GO" id="GO:0016020">
    <property type="term" value="C:membrane"/>
    <property type="evidence" value="ECO:0007669"/>
    <property type="project" value="UniProtKB-SubCell"/>
</dbReference>
<dbReference type="Pfam" id="PF04932">
    <property type="entry name" value="Wzy_C"/>
    <property type="match status" value="1"/>
</dbReference>
<dbReference type="Proteomes" id="UP000249842">
    <property type="component" value="Unassembled WGS sequence"/>
</dbReference>
<feature type="transmembrane region" description="Helical" evidence="5">
    <location>
        <begin position="146"/>
        <end position="167"/>
    </location>
</feature>
<evidence type="ECO:0000256" key="4">
    <source>
        <dbReference type="ARBA" id="ARBA00023136"/>
    </source>
</evidence>
<keyword evidence="2 5" id="KW-0812">Transmembrane</keyword>
<name>A0A328B6Y4_9CAUL</name>
<keyword evidence="7" id="KW-0436">Ligase</keyword>
<feature type="transmembrane region" description="Helical" evidence="5">
    <location>
        <begin position="118"/>
        <end position="139"/>
    </location>
</feature>
<dbReference type="PANTHER" id="PTHR37422:SF13">
    <property type="entry name" value="LIPOPOLYSACCHARIDE BIOSYNTHESIS PROTEIN PA4999-RELATED"/>
    <property type="match status" value="1"/>
</dbReference>
<evidence type="ECO:0000313" key="7">
    <source>
        <dbReference type="EMBL" id="RAK60778.1"/>
    </source>
</evidence>
<feature type="transmembrane region" description="Helical" evidence="5">
    <location>
        <begin position="361"/>
        <end position="381"/>
    </location>
</feature>
<dbReference type="GO" id="GO:0016874">
    <property type="term" value="F:ligase activity"/>
    <property type="evidence" value="ECO:0007669"/>
    <property type="project" value="UniProtKB-KW"/>
</dbReference>
<evidence type="ECO:0000313" key="8">
    <source>
        <dbReference type="Proteomes" id="UP000249842"/>
    </source>
</evidence>
<reference evidence="8" key="1">
    <citation type="submission" date="2018-05" db="EMBL/GenBank/DDBJ databases">
        <authorList>
            <person name="Li X."/>
        </authorList>
    </citation>
    <scope>NUCLEOTIDE SEQUENCE [LARGE SCALE GENOMIC DNA]</scope>
    <source>
        <strain evidence="8">HKS-05</strain>
    </source>
</reference>
<feature type="domain" description="O-antigen ligase-related" evidence="6">
    <location>
        <begin position="227"/>
        <end position="367"/>
    </location>
</feature>
<dbReference type="InterPro" id="IPR007016">
    <property type="entry name" value="O-antigen_ligase-rel_domated"/>
</dbReference>
<proteinExistence type="predicted"/>